<sequence>MLALSRTFYTGRLPTGFSRGDNIMKQFSSIAWVLPLPGYSKFTKLNFFALEQILILLR</sequence>
<reference evidence="2" key="1">
    <citation type="submission" date="2015-03" db="EMBL/GenBank/DDBJ databases">
        <authorList>
            <person name="Nijsse Bart"/>
        </authorList>
    </citation>
    <scope>NUCLEOTIDE SEQUENCE [LARGE SCALE GENOMIC DNA]</scope>
</reference>
<proteinExistence type="predicted"/>
<evidence type="ECO:0000313" key="1">
    <source>
        <dbReference type="EMBL" id="CQR70714.1"/>
    </source>
</evidence>
<dbReference type="AlphaFoldDB" id="A0A0U1KVL2"/>
<evidence type="ECO:0000313" key="2">
    <source>
        <dbReference type="Proteomes" id="UP000049855"/>
    </source>
</evidence>
<accession>A0A0U1KVL2</accession>
<keyword evidence="2" id="KW-1185">Reference proteome</keyword>
<name>A0A0U1KVL2_9FIRM</name>
<organism evidence="1 2">
    <name type="scientific">Sporomusa ovata</name>
    <dbReference type="NCBI Taxonomy" id="2378"/>
    <lineage>
        <taxon>Bacteria</taxon>
        <taxon>Bacillati</taxon>
        <taxon>Bacillota</taxon>
        <taxon>Negativicutes</taxon>
        <taxon>Selenomonadales</taxon>
        <taxon>Sporomusaceae</taxon>
        <taxon>Sporomusa</taxon>
    </lineage>
</organism>
<gene>
    <name evidence="1" type="ORF">SpAn4DRAFT_1692</name>
</gene>
<protein>
    <submittedName>
        <fullName evidence="1">Uncharacterized protein</fullName>
    </submittedName>
</protein>
<dbReference type="EMBL" id="CTRP01000003">
    <property type="protein sequence ID" value="CQR70714.1"/>
    <property type="molecule type" value="Genomic_DNA"/>
</dbReference>
<dbReference type="Proteomes" id="UP000049855">
    <property type="component" value="Unassembled WGS sequence"/>
</dbReference>